<feature type="compositionally biased region" description="Basic and acidic residues" evidence="1">
    <location>
        <begin position="170"/>
        <end position="186"/>
    </location>
</feature>
<comment type="caution">
    <text evidence="2">The sequence shown here is derived from an EMBL/GenBank/DDBJ whole genome shotgun (WGS) entry which is preliminary data.</text>
</comment>
<dbReference type="Proteomes" id="UP000324091">
    <property type="component" value="Chromosome 12"/>
</dbReference>
<feature type="region of interest" description="Disordered" evidence="1">
    <location>
        <begin position="832"/>
        <end position="898"/>
    </location>
</feature>
<protein>
    <submittedName>
        <fullName evidence="2">Rho guanine nucleotide exchange factor 17 164 kDa</fullName>
    </submittedName>
</protein>
<feature type="compositionally biased region" description="Polar residues" evidence="1">
    <location>
        <begin position="625"/>
        <end position="638"/>
    </location>
</feature>
<feature type="region of interest" description="Disordered" evidence="1">
    <location>
        <begin position="594"/>
        <end position="715"/>
    </location>
</feature>
<feature type="compositionally biased region" description="Polar residues" evidence="1">
    <location>
        <begin position="775"/>
        <end position="784"/>
    </location>
</feature>
<feature type="region of interest" description="Disordered" evidence="1">
    <location>
        <begin position="81"/>
        <end position="278"/>
    </location>
</feature>
<feature type="compositionally biased region" description="Basic and acidic residues" evidence="1">
    <location>
        <begin position="199"/>
        <end position="208"/>
    </location>
</feature>
<feature type="compositionally biased region" description="Basic and acidic residues" evidence="1">
    <location>
        <begin position="411"/>
        <end position="420"/>
    </location>
</feature>
<gene>
    <name evidence="2" type="ORF">D4764_12G0007630</name>
</gene>
<evidence type="ECO:0000313" key="3">
    <source>
        <dbReference type="Proteomes" id="UP000324091"/>
    </source>
</evidence>
<feature type="compositionally biased region" description="Basic and acidic residues" evidence="1">
    <location>
        <begin position="138"/>
        <end position="157"/>
    </location>
</feature>
<dbReference type="EMBL" id="RHFK02000004">
    <property type="protein sequence ID" value="TWW77373.1"/>
    <property type="molecule type" value="Genomic_DNA"/>
</dbReference>
<feature type="region of interest" description="Disordered" evidence="1">
    <location>
        <begin position="767"/>
        <end position="796"/>
    </location>
</feature>
<accession>A0A5C6PD47</accession>
<feature type="compositionally biased region" description="Basic and acidic residues" evidence="1">
    <location>
        <begin position="611"/>
        <end position="620"/>
    </location>
</feature>
<name>A0A5C6PD47_9TELE</name>
<evidence type="ECO:0000256" key="1">
    <source>
        <dbReference type="SAM" id="MobiDB-lite"/>
    </source>
</evidence>
<feature type="compositionally biased region" description="Basic and acidic residues" evidence="1">
    <location>
        <begin position="887"/>
        <end position="898"/>
    </location>
</feature>
<feature type="compositionally biased region" description="Basic and acidic residues" evidence="1">
    <location>
        <begin position="844"/>
        <end position="863"/>
    </location>
</feature>
<feature type="compositionally biased region" description="Basic and acidic residues" evidence="1">
    <location>
        <begin position="255"/>
        <end position="278"/>
    </location>
</feature>
<sequence>MAESEGKKAAVYRSVSFKKLESWRSNRGEAQQKKSVDLEAAGVALPTKSGRAEEFWATRNVSVSRKVSKISATTAVLPTADPKKVVSTPFPSLSPSIRQLTEKFASSAGTRRSPPADGAPVTRGSSTLPRTRCSGGEGSRKSFHEDSSSFEDSDHKTAKSQSKRIKVKFGRGDDSGSESENKNEKRIFRRLSSDGSADSELKVRKPSGEKPVVTEGSTFYRMGSQAQDKPSTVVRRHLRGGSAKRSSSEQQLDVEGEKTERRQLTSDREVESDGGDFRWVRGQRTRPYYYYDDDEDDEKELMPRFCERYVQEARQVIQDICQMSSREDNDDDADVRRIESNLGDGSFQLTKTNEQKKAGMKLEEKARRDREAEFENTKGRDKHEGERENRESNRRDGQSVQLEKLNSRSTNYREKVKRQTGEAGRALSQVNSEENMFYDRSVDELSGHESSLTDEGIVTEPEMAPSNPLEKSFLDTESNPDPLELSRTFGMSSVNAPCEDISANDVSQSDPMPQRCCSIDEEGNNNFSSVDSNMLGSLLVKGGGGCSPESSRPGYKGSMSSDLSVYSDSVFRDDAVHDYSGVIRSIVDEPGAMDRLVMDDNGNNKVPKKKSFSDPSRRSDAPLLSKSNAQFKGQTGSTEPICELDQSGQIPPSSSEPILSEQGQVLWVSDPEPKRPPPTQPHHLANSKNEAKNVRSQSECSPSYHDEEDDETDKCDNEQEMHKFNFDIKLAGILSPRMIRRPYRKRPNRLAQCFPNEDPLESLAVCSEPQEDHSSQTNFSSPAAPQNLRPRPNHVRYTSEPATFIPISPPLQPLKELSCFRAGYPPESCNLIEAPGGEAPPLDDVTRKPPNHDVKQRCERPNETTKSGITEAGQQRKNSEDTVSIDTRQKTKARVEAL</sequence>
<organism evidence="2 3">
    <name type="scientific">Takifugu flavidus</name>
    <name type="common">sansaifugu</name>
    <dbReference type="NCBI Taxonomy" id="433684"/>
    <lineage>
        <taxon>Eukaryota</taxon>
        <taxon>Metazoa</taxon>
        <taxon>Chordata</taxon>
        <taxon>Craniata</taxon>
        <taxon>Vertebrata</taxon>
        <taxon>Euteleostomi</taxon>
        <taxon>Actinopterygii</taxon>
        <taxon>Neopterygii</taxon>
        <taxon>Teleostei</taxon>
        <taxon>Neoteleostei</taxon>
        <taxon>Acanthomorphata</taxon>
        <taxon>Eupercaria</taxon>
        <taxon>Tetraodontiformes</taxon>
        <taxon>Tetradontoidea</taxon>
        <taxon>Tetraodontidae</taxon>
        <taxon>Takifugu</taxon>
    </lineage>
</organism>
<feature type="compositionally biased region" description="Low complexity" evidence="1">
    <location>
        <begin position="650"/>
        <end position="661"/>
    </location>
</feature>
<dbReference type="AlphaFoldDB" id="A0A5C6PD47"/>
<evidence type="ECO:0000313" key="2">
    <source>
        <dbReference type="EMBL" id="TWW77373.1"/>
    </source>
</evidence>
<proteinExistence type="predicted"/>
<feature type="compositionally biased region" description="Polar residues" evidence="1">
    <location>
        <begin position="89"/>
        <end position="99"/>
    </location>
</feature>
<keyword evidence="3" id="KW-1185">Reference proteome</keyword>
<reference evidence="2 3" key="1">
    <citation type="submission" date="2019-04" db="EMBL/GenBank/DDBJ databases">
        <title>Chromosome genome assembly for Takifugu flavidus.</title>
        <authorList>
            <person name="Xiao S."/>
        </authorList>
    </citation>
    <scope>NUCLEOTIDE SEQUENCE [LARGE SCALE GENOMIC DNA]</scope>
    <source>
        <strain evidence="2">HTHZ2018</strain>
        <tissue evidence="2">Muscle</tissue>
    </source>
</reference>
<feature type="compositionally biased region" description="Basic and acidic residues" evidence="1">
    <location>
        <begin position="353"/>
        <end position="397"/>
    </location>
</feature>
<feature type="region of interest" description="Disordered" evidence="1">
    <location>
        <begin position="321"/>
        <end position="488"/>
    </location>
</feature>
<feature type="compositionally biased region" description="Polar residues" evidence="1">
    <location>
        <begin position="864"/>
        <end position="886"/>
    </location>
</feature>